<feature type="active site" description="Charge relay system" evidence="7">
    <location>
        <position position="31"/>
    </location>
</feature>
<dbReference type="GO" id="GO:0030956">
    <property type="term" value="C:glutamyl-tRNA(Gln) amidotransferase complex"/>
    <property type="evidence" value="ECO:0007669"/>
    <property type="project" value="InterPro"/>
</dbReference>
<evidence type="ECO:0000256" key="4">
    <source>
        <dbReference type="ARBA" id="ARBA00022840"/>
    </source>
</evidence>
<sequence length="425" mass="44220">MVAEDLNAFVTREELEPTGDGPLSGRTVAVKDNISTEGVRTTCGSNMLAHYVPPYDATVVERLKAAGATIVGKTNMDEFGMGTTTETSAFGPTQNPAAPGRVPGGSSGGSAAAVAAGEADLALGTDTGGSIRCPAAFCGVVGIKPTYGLVSRYGLVAYANSLEQIGPIAPTVEEAAELLEVVSGPDERDGTTREPADGTDYASAADGDVDGLTVGVPTELLDGADEGIVETFWDALDDLEAQGAEYTEVSLPSVETAVQAYYVIAMSEASSNLARFDGVRYGQSGGYDGNWNETFARSREEGFGAEVKRRILLGTYALSAGYHDKYYAKAQDARAWVKRDFDETFADVDVVASPTMPVPPFELGESLDDPLQMYLADANTVPVNLANLPAISVPAGEADGLPVGLQFVAPAFGERTLVRAGSALA</sequence>
<feature type="active site" description="Charge relay system" evidence="7">
    <location>
        <position position="106"/>
    </location>
</feature>
<dbReference type="InterPro" id="IPR023631">
    <property type="entry name" value="Amidase_dom"/>
</dbReference>
<keyword evidence="2 7" id="KW-0436">Ligase</keyword>
<keyword evidence="5 7" id="KW-0648">Protein biosynthesis</keyword>
<evidence type="ECO:0000313" key="10">
    <source>
        <dbReference type="EMBL" id="UWM55580.1"/>
    </source>
</evidence>
<name>A0A9E7R497_9EURY</name>
<dbReference type="InterPro" id="IPR036928">
    <property type="entry name" value="AS_sf"/>
</dbReference>
<evidence type="ECO:0000256" key="3">
    <source>
        <dbReference type="ARBA" id="ARBA00022741"/>
    </source>
</evidence>
<dbReference type="GO" id="GO:0005524">
    <property type="term" value="F:ATP binding"/>
    <property type="evidence" value="ECO:0007669"/>
    <property type="project" value="UniProtKB-KW"/>
</dbReference>
<comment type="subunit">
    <text evidence="7">Heterotrimer of A, B and C subunits.</text>
</comment>
<dbReference type="Pfam" id="PF01425">
    <property type="entry name" value="Amidase"/>
    <property type="match status" value="1"/>
</dbReference>
<dbReference type="AlphaFoldDB" id="A0A9E7R497"/>
<feature type="region of interest" description="Disordered" evidence="8">
    <location>
        <begin position="82"/>
        <end position="111"/>
    </location>
</feature>
<comment type="similarity">
    <text evidence="1 7">Belongs to the amidase family. GatA subfamily.</text>
</comment>
<feature type="domain" description="Amidase" evidence="9">
    <location>
        <begin position="20"/>
        <end position="417"/>
    </location>
</feature>
<evidence type="ECO:0000256" key="8">
    <source>
        <dbReference type="SAM" id="MobiDB-lite"/>
    </source>
</evidence>
<reference evidence="10" key="1">
    <citation type="submission" date="2022-09" db="EMBL/GenBank/DDBJ databases">
        <title>Diverse halophilic archaea isolated from saline environments.</title>
        <authorList>
            <person name="Cui H.-L."/>
        </authorList>
    </citation>
    <scope>NUCLEOTIDE SEQUENCE</scope>
    <source>
        <strain evidence="10">ZS-35-S2</strain>
    </source>
</reference>
<evidence type="ECO:0000256" key="6">
    <source>
        <dbReference type="ARBA" id="ARBA00047407"/>
    </source>
</evidence>
<dbReference type="GO" id="GO:0006412">
    <property type="term" value="P:translation"/>
    <property type="evidence" value="ECO:0007669"/>
    <property type="project" value="UniProtKB-UniRule"/>
</dbReference>
<protein>
    <recommendedName>
        <fullName evidence="7">Glutamyl-tRNA(Gln) amidotransferase subunit A</fullName>
        <shortName evidence="7">Glu-ADT subunit A</shortName>
        <ecNumber evidence="7">6.3.5.7</ecNumber>
    </recommendedName>
</protein>
<feature type="active site" description="Acyl-ester intermediate" evidence="7">
    <location>
        <position position="130"/>
    </location>
</feature>
<dbReference type="EC" id="6.3.5.7" evidence="7"/>
<dbReference type="GO" id="GO:0050567">
    <property type="term" value="F:glutaminyl-tRNA synthase (glutamine-hydrolyzing) activity"/>
    <property type="evidence" value="ECO:0007669"/>
    <property type="project" value="UniProtKB-UniRule"/>
</dbReference>
<evidence type="ECO:0000256" key="1">
    <source>
        <dbReference type="ARBA" id="ARBA00008069"/>
    </source>
</evidence>
<comment type="catalytic activity">
    <reaction evidence="6 7">
        <text>L-glutamyl-tRNA(Gln) + L-glutamine + ATP + H2O = L-glutaminyl-tRNA(Gln) + L-glutamate + ADP + phosphate + H(+)</text>
        <dbReference type="Rhea" id="RHEA:17521"/>
        <dbReference type="Rhea" id="RHEA-COMP:9681"/>
        <dbReference type="Rhea" id="RHEA-COMP:9684"/>
        <dbReference type="ChEBI" id="CHEBI:15377"/>
        <dbReference type="ChEBI" id="CHEBI:15378"/>
        <dbReference type="ChEBI" id="CHEBI:29985"/>
        <dbReference type="ChEBI" id="CHEBI:30616"/>
        <dbReference type="ChEBI" id="CHEBI:43474"/>
        <dbReference type="ChEBI" id="CHEBI:58359"/>
        <dbReference type="ChEBI" id="CHEBI:78520"/>
        <dbReference type="ChEBI" id="CHEBI:78521"/>
        <dbReference type="ChEBI" id="CHEBI:456216"/>
        <dbReference type="EC" id="6.3.5.7"/>
    </reaction>
</comment>
<dbReference type="PANTHER" id="PTHR11895:SF7">
    <property type="entry name" value="GLUTAMYL-TRNA(GLN) AMIDOTRANSFERASE SUBUNIT A, MITOCHONDRIAL"/>
    <property type="match status" value="1"/>
</dbReference>
<dbReference type="SUPFAM" id="SSF75304">
    <property type="entry name" value="Amidase signature (AS) enzymes"/>
    <property type="match status" value="1"/>
</dbReference>
<dbReference type="InterPro" id="IPR000120">
    <property type="entry name" value="Amidase"/>
</dbReference>
<proteinExistence type="inferred from homology"/>
<keyword evidence="3 7" id="KW-0547">Nucleotide-binding</keyword>
<dbReference type="EMBL" id="CP104003">
    <property type="protein sequence ID" value="UWM55580.1"/>
    <property type="molecule type" value="Genomic_DNA"/>
</dbReference>
<dbReference type="InterPro" id="IPR004412">
    <property type="entry name" value="GatA"/>
</dbReference>
<dbReference type="InterPro" id="IPR020556">
    <property type="entry name" value="Amidase_CS"/>
</dbReference>
<keyword evidence="4 7" id="KW-0067">ATP-binding</keyword>
<dbReference type="NCBIfam" id="TIGR00132">
    <property type="entry name" value="gatA"/>
    <property type="match status" value="1"/>
</dbReference>
<dbReference type="Proteomes" id="UP001057580">
    <property type="component" value="Chromosome"/>
</dbReference>
<gene>
    <name evidence="7 10" type="primary">gatA</name>
    <name evidence="10" type="ORF">N0B31_04665</name>
</gene>
<evidence type="ECO:0000259" key="9">
    <source>
        <dbReference type="Pfam" id="PF01425"/>
    </source>
</evidence>
<feature type="compositionally biased region" description="Polar residues" evidence="8">
    <location>
        <begin position="82"/>
        <end position="95"/>
    </location>
</feature>
<dbReference type="HAMAP" id="MF_00120">
    <property type="entry name" value="GatA"/>
    <property type="match status" value="1"/>
</dbReference>
<dbReference type="RefSeq" id="WP_260594680.1">
    <property type="nucleotide sequence ID" value="NZ_CP104003.1"/>
</dbReference>
<dbReference type="PANTHER" id="PTHR11895">
    <property type="entry name" value="TRANSAMIDASE"/>
    <property type="match status" value="1"/>
</dbReference>
<feature type="region of interest" description="Disordered" evidence="8">
    <location>
        <begin position="183"/>
        <end position="210"/>
    </location>
</feature>
<evidence type="ECO:0000256" key="7">
    <source>
        <dbReference type="HAMAP-Rule" id="MF_00120"/>
    </source>
</evidence>
<evidence type="ECO:0000256" key="5">
    <source>
        <dbReference type="ARBA" id="ARBA00022917"/>
    </source>
</evidence>
<comment type="function">
    <text evidence="7">Allows the formation of correctly charged Gln-tRNA(Gln) through the transamidation of misacylated Glu-tRNA(Gln) in organisms which lack glutaminyl-tRNA synthetase. The reaction takes place in the presence of glutamine and ATP through an activated gamma-phospho-Glu-tRNA(Gln).</text>
</comment>
<accession>A0A9E7R497</accession>
<evidence type="ECO:0000313" key="11">
    <source>
        <dbReference type="Proteomes" id="UP001057580"/>
    </source>
</evidence>
<dbReference type="KEGG" id="ssai:N0B31_04665"/>
<evidence type="ECO:0000256" key="2">
    <source>
        <dbReference type="ARBA" id="ARBA00022598"/>
    </source>
</evidence>
<organism evidence="10 11">
    <name type="scientific">Salinirubellus salinus</name>
    <dbReference type="NCBI Taxonomy" id="1364945"/>
    <lineage>
        <taxon>Archaea</taxon>
        <taxon>Methanobacteriati</taxon>
        <taxon>Methanobacteriota</taxon>
        <taxon>Stenosarchaea group</taxon>
        <taxon>Halobacteria</taxon>
        <taxon>Halobacteriales</taxon>
        <taxon>Natronomonadaceae</taxon>
        <taxon>Salinirubellus</taxon>
    </lineage>
</organism>
<keyword evidence="11" id="KW-1185">Reference proteome</keyword>
<dbReference type="PROSITE" id="PS00571">
    <property type="entry name" value="AMIDASES"/>
    <property type="match status" value="1"/>
</dbReference>
<feature type="compositionally biased region" description="Basic and acidic residues" evidence="8">
    <location>
        <begin position="185"/>
        <end position="196"/>
    </location>
</feature>
<dbReference type="Gene3D" id="3.90.1300.10">
    <property type="entry name" value="Amidase signature (AS) domain"/>
    <property type="match status" value="1"/>
</dbReference>
<dbReference type="GeneID" id="74941689"/>